<evidence type="ECO:0000313" key="2">
    <source>
        <dbReference type="Proteomes" id="UP001065298"/>
    </source>
</evidence>
<keyword evidence="2" id="KW-1185">Reference proteome</keyword>
<dbReference type="Proteomes" id="UP001065298">
    <property type="component" value="Chromosome 4"/>
</dbReference>
<comment type="caution">
    <text evidence="1">The sequence shown here is derived from an EMBL/GenBank/DDBJ whole genome shotgun (WGS) entry which is preliminary data.</text>
</comment>
<sequence>MDGPYTEASDISQWSKSRAGFVDGTAWKDTIDLIKQWILACDTGHRQCNDRAMDTSWFPTRVLDLAPPELAKSDETAVKVIKREQAVPGERYVTLSHRWNPHTPKLTSSNLEARFHKIPFEDLTKTFRDFITVSRLLGVRYAWIDSLCIIQESEHGGSDWKQECLTMDQVYRNSFCNLSADWATDSDGFFLDRKVRQFDLPTVNVEFRTTEDSEDSEDNEYSEYIREQEFEYLVVDNGTWQCEVTNSPINSRGWVLQERFLSPRVLHFCRNEVIFECCEGSKSERFRRSIPAIDKVAFEPFKNFVEKFAGTYDTAACYRVWSRVPGIYTRCALTVASDKLVAISGIARYLKTFLADDVYVMGVWASIISTQMLWSCDENTIRTRPVNHQILGEQEPLSMPAVQTVSTPLRQCKGPTFSWVSTDRPVSFPIPYPEAYITWKPVCECPRLVKYREGQVPFDEPITEDIFDYPSEPRVELKVAGLLCRVRLIDTGRMYLRAVFVDENDGRPGHYESSRHRTADGSKVFLDFDVDPSGIPNIDSRVYFCMLWADTDIVSKIMRPRVSIILELVDSEMGRFHRIGTMTHFWSALQPVVNFSGWNYDPETRLHTIYII</sequence>
<dbReference type="EMBL" id="CM046506">
    <property type="protein sequence ID" value="KAI8670509.1"/>
    <property type="molecule type" value="Genomic_DNA"/>
</dbReference>
<reference evidence="1" key="1">
    <citation type="submission" date="2022-06" db="EMBL/GenBank/DDBJ databases">
        <title>Fusarium solani species complex genomes reveal bases of compartmentalisation and animal pathogenesis.</title>
        <authorList>
            <person name="Tsai I.J."/>
        </authorList>
    </citation>
    <scope>NUCLEOTIDE SEQUENCE</scope>
    <source>
        <strain evidence="1">Fu6.1</strain>
    </source>
</reference>
<proteinExistence type="predicted"/>
<gene>
    <name evidence="1" type="ORF">NCS57_00522500</name>
</gene>
<organism evidence="1 2">
    <name type="scientific">Fusarium keratoplasticum</name>
    <dbReference type="NCBI Taxonomy" id="1328300"/>
    <lineage>
        <taxon>Eukaryota</taxon>
        <taxon>Fungi</taxon>
        <taxon>Dikarya</taxon>
        <taxon>Ascomycota</taxon>
        <taxon>Pezizomycotina</taxon>
        <taxon>Sordariomycetes</taxon>
        <taxon>Hypocreomycetidae</taxon>
        <taxon>Hypocreales</taxon>
        <taxon>Nectriaceae</taxon>
        <taxon>Fusarium</taxon>
        <taxon>Fusarium solani species complex</taxon>
    </lineage>
</organism>
<name>A0ACC0QZT9_9HYPO</name>
<accession>A0ACC0QZT9</accession>
<evidence type="ECO:0000313" key="1">
    <source>
        <dbReference type="EMBL" id="KAI8670509.1"/>
    </source>
</evidence>
<protein>
    <submittedName>
        <fullName evidence="1">Uncharacterized protein</fullName>
    </submittedName>
</protein>